<comment type="caution">
    <text evidence="1">The sequence shown here is derived from an EMBL/GenBank/DDBJ whole genome shotgun (WGS) entry which is preliminary data.</text>
</comment>
<dbReference type="AlphaFoldDB" id="A0A0F4ZFV1"/>
<organism evidence="1 2">
    <name type="scientific">Thielaviopsis punctulata</name>
    <dbReference type="NCBI Taxonomy" id="72032"/>
    <lineage>
        <taxon>Eukaryota</taxon>
        <taxon>Fungi</taxon>
        <taxon>Dikarya</taxon>
        <taxon>Ascomycota</taxon>
        <taxon>Pezizomycotina</taxon>
        <taxon>Sordariomycetes</taxon>
        <taxon>Hypocreomycetidae</taxon>
        <taxon>Microascales</taxon>
        <taxon>Ceratocystidaceae</taxon>
        <taxon>Thielaviopsis</taxon>
    </lineage>
</organism>
<evidence type="ECO:0000313" key="1">
    <source>
        <dbReference type="EMBL" id="KKA29474.1"/>
    </source>
</evidence>
<dbReference type="Proteomes" id="UP000033483">
    <property type="component" value="Unassembled WGS sequence"/>
</dbReference>
<accession>A0A0F4ZFV1</accession>
<gene>
    <name evidence="1" type="ORF">TD95_003401</name>
</gene>
<proteinExistence type="predicted"/>
<dbReference type="EMBL" id="LAEV01000814">
    <property type="protein sequence ID" value="KKA29474.1"/>
    <property type="molecule type" value="Genomic_DNA"/>
</dbReference>
<name>A0A0F4ZFV1_9PEZI</name>
<evidence type="ECO:0000313" key="2">
    <source>
        <dbReference type="Proteomes" id="UP000033483"/>
    </source>
</evidence>
<protein>
    <submittedName>
        <fullName evidence="1">Uncharacterized protein</fullName>
    </submittedName>
</protein>
<sequence length="140" mass="14660">MCGPDNSTRARGGALAALQPLSDRSGVQCDLTFHTPGCPSAPLATHLRLESADLAGDEEMRIIIHKSGDLSKPAHECGSLNEFEISFDSDSESDDGSSMTDILLAKPIDIGVGGDGVIGRRISLVMDGECIAQGIIGFNF</sequence>
<keyword evidence="2" id="KW-1185">Reference proteome</keyword>
<reference evidence="1 2" key="1">
    <citation type="submission" date="2015-03" db="EMBL/GenBank/DDBJ databases">
        <authorList>
            <person name="Radwan O."/>
            <person name="Al-Naeli F.A."/>
            <person name="Rendon G.A."/>
            <person name="Fields C."/>
        </authorList>
    </citation>
    <scope>NUCLEOTIDE SEQUENCE [LARGE SCALE GENOMIC DNA]</scope>
    <source>
        <strain evidence="1">CR-DP1</strain>
    </source>
</reference>
<dbReference type="OrthoDB" id="4158189at2759"/>